<name>A0A9W7YB01_9FUNG</name>
<dbReference type="EMBL" id="JANBOI010001304">
    <property type="protein sequence ID" value="KAJ1726922.1"/>
    <property type="molecule type" value="Genomic_DNA"/>
</dbReference>
<dbReference type="OrthoDB" id="5541807at2759"/>
<proteinExistence type="predicted"/>
<evidence type="ECO:0000313" key="2">
    <source>
        <dbReference type="Proteomes" id="UP001143981"/>
    </source>
</evidence>
<reference evidence="1" key="1">
    <citation type="submission" date="2022-07" db="EMBL/GenBank/DDBJ databases">
        <title>Phylogenomic reconstructions and comparative analyses of Kickxellomycotina fungi.</title>
        <authorList>
            <person name="Reynolds N.K."/>
            <person name="Stajich J.E."/>
            <person name="Barry K."/>
            <person name="Grigoriev I.V."/>
            <person name="Crous P."/>
            <person name="Smith M.E."/>
        </authorList>
    </citation>
    <scope>NUCLEOTIDE SEQUENCE</scope>
    <source>
        <strain evidence="1">BCRC 34381</strain>
    </source>
</reference>
<dbReference type="Proteomes" id="UP001143981">
    <property type="component" value="Unassembled WGS sequence"/>
</dbReference>
<sequence>MKTLLARALAGGDIRQAIRCAQQIVAIAGCDSRVVESLPDEWIGAVLRQAATLGLPGVAKQKPLAGLAVALLHTDVSLQNAALREWNARVEMCTDAVFAEVAVPNADEIRADIKTAARHGRFAVRSEQVQPMAVAPGRVPRPRTTAAAAAATAAADIRQPGKVGNWIASDGGTEIKRGASLDQLERWYGDYRARGEIPPRAALSKMIIGAIRHGARKLWEPIVRDHMPEYLARLDDDRASQSYSQLIWSHAIYGYASLGEVEEAMAYFWRLVDAKSYPTANGTAALLGCLLAPAHPLPVIPRGWDGPAYPVRNMKPAYPPRGESPSDRFIVPKSDADRQRLVAETGLAMLYASLRHGIWPTQYFYCVLLSALSLARMVGDLRHVFATVIPTTVRKMPPHFRINQVFLQSPLAWSIAIQGAAASGERALAEHWFKEYRMSAMPLFREPSSAYSRFTDRGLPAYARLFLLAQPYYTIPKLRRLPALADGTAPPESWYDLQEVETQLQMDRLRALDKLPLPFSGAYRMLLIYAGVDEHRNMDSAEAVAGEIEALSQDKLLPRGVVPRGRLELARCWKQVVMGYVAVFQQQRADLALTCAPQSDIRRTQERIVHWYQRWSADFERSGACAGNRTAGNAALGADVVRLARELRQGLSASQ</sequence>
<keyword evidence="2" id="KW-1185">Reference proteome</keyword>
<evidence type="ECO:0000313" key="1">
    <source>
        <dbReference type="EMBL" id="KAJ1726922.1"/>
    </source>
</evidence>
<accession>A0A9W7YB01</accession>
<gene>
    <name evidence="1" type="ORF">LPJ61_004873</name>
</gene>
<comment type="caution">
    <text evidence="1">The sequence shown here is derived from an EMBL/GenBank/DDBJ whole genome shotgun (WGS) entry which is preliminary data.</text>
</comment>
<dbReference type="PROSITE" id="PS51257">
    <property type="entry name" value="PROKAR_LIPOPROTEIN"/>
    <property type="match status" value="1"/>
</dbReference>
<protein>
    <submittedName>
        <fullName evidence="1">Uncharacterized protein</fullName>
    </submittedName>
</protein>
<dbReference type="AlphaFoldDB" id="A0A9W7YB01"/>
<organism evidence="1 2">
    <name type="scientific">Coemansia biformis</name>
    <dbReference type="NCBI Taxonomy" id="1286918"/>
    <lineage>
        <taxon>Eukaryota</taxon>
        <taxon>Fungi</taxon>
        <taxon>Fungi incertae sedis</taxon>
        <taxon>Zoopagomycota</taxon>
        <taxon>Kickxellomycotina</taxon>
        <taxon>Kickxellomycetes</taxon>
        <taxon>Kickxellales</taxon>
        <taxon>Kickxellaceae</taxon>
        <taxon>Coemansia</taxon>
    </lineage>
</organism>